<keyword evidence="7" id="KW-1185">Reference proteome</keyword>
<dbReference type="PROSITE" id="PS00108">
    <property type="entry name" value="PROTEIN_KINASE_ST"/>
    <property type="match status" value="1"/>
</dbReference>
<feature type="region of interest" description="Disordered" evidence="5">
    <location>
        <begin position="483"/>
        <end position="503"/>
    </location>
</feature>
<evidence type="ECO:0000256" key="2">
    <source>
        <dbReference type="ARBA" id="ARBA00022741"/>
    </source>
</evidence>
<dbReference type="SMART" id="SM00220">
    <property type="entry name" value="S_TKc"/>
    <property type="match status" value="1"/>
</dbReference>
<comment type="cofactor">
    <cofactor evidence="1">
        <name>Mg(2+)</name>
        <dbReference type="ChEBI" id="CHEBI:18420"/>
    </cofactor>
</comment>
<proteinExistence type="predicted"/>
<dbReference type="WBParaSite" id="TCONS_00014316.p1">
    <property type="protein sequence ID" value="TCONS_00014316.p1"/>
    <property type="gene ID" value="XLOC_009532"/>
</dbReference>
<keyword evidence="2 4" id="KW-0547">Nucleotide-binding</keyword>
<dbReference type="InterPro" id="IPR000719">
    <property type="entry name" value="Prot_kinase_dom"/>
</dbReference>
<dbReference type="STRING" id="6248.A0A0K0ES60"/>
<dbReference type="InterPro" id="IPR008271">
    <property type="entry name" value="Ser/Thr_kinase_AS"/>
</dbReference>
<evidence type="ECO:0000313" key="7">
    <source>
        <dbReference type="Proteomes" id="UP000035681"/>
    </source>
</evidence>
<dbReference type="AlphaFoldDB" id="A0A0K0ES60"/>
<reference evidence="8" key="1">
    <citation type="submission" date="2015-08" db="UniProtKB">
        <authorList>
            <consortium name="WormBaseParasite"/>
        </authorList>
    </citation>
    <scope>IDENTIFICATION</scope>
</reference>
<protein>
    <submittedName>
        <fullName evidence="8 9">Protein kinase domain-containing protein</fullName>
    </submittedName>
</protein>
<accession>A0A0K0ES60</accession>
<evidence type="ECO:0000259" key="6">
    <source>
        <dbReference type="PROSITE" id="PS50011"/>
    </source>
</evidence>
<dbReference type="SUPFAM" id="SSF56112">
    <property type="entry name" value="Protein kinase-like (PK-like)"/>
    <property type="match status" value="1"/>
</dbReference>
<evidence type="ECO:0000313" key="9">
    <source>
        <dbReference type="WBParaSite" id="TCONS_00014316.p1"/>
    </source>
</evidence>
<evidence type="ECO:0000256" key="3">
    <source>
        <dbReference type="ARBA" id="ARBA00022840"/>
    </source>
</evidence>
<organism evidence="8">
    <name type="scientific">Strongyloides stercoralis</name>
    <name type="common">Threadworm</name>
    <dbReference type="NCBI Taxonomy" id="6248"/>
    <lineage>
        <taxon>Eukaryota</taxon>
        <taxon>Metazoa</taxon>
        <taxon>Ecdysozoa</taxon>
        <taxon>Nematoda</taxon>
        <taxon>Chromadorea</taxon>
        <taxon>Rhabditida</taxon>
        <taxon>Tylenchina</taxon>
        <taxon>Panagrolaimomorpha</taxon>
        <taxon>Strongyloidoidea</taxon>
        <taxon>Strongyloididae</taxon>
        <taxon>Strongyloides</taxon>
    </lineage>
</organism>
<dbReference type="Gene3D" id="1.10.510.10">
    <property type="entry name" value="Transferase(Phosphotransferase) domain 1"/>
    <property type="match status" value="1"/>
</dbReference>
<dbReference type="PROSITE" id="PS00107">
    <property type="entry name" value="PROTEIN_KINASE_ATP"/>
    <property type="match status" value="1"/>
</dbReference>
<dbReference type="InterPro" id="IPR011009">
    <property type="entry name" value="Kinase-like_dom_sf"/>
</dbReference>
<evidence type="ECO:0000256" key="4">
    <source>
        <dbReference type="PROSITE-ProRule" id="PRU10141"/>
    </source>
</evidence>
<dbReference type="InterPro" id="IPR017441">
    <property type="entry name" value="Protein_kinase_ATP_BS"/>
</dbReference>
<dbReference type="PANTHER" id="PTHR24347">
    <property type="entry name" value="SERINE/THREONINE-PROTEIN KINASE"/>
    <property type="match status" value="1"/>
</dbReference>
<dbReference type="GO" id="GO:0005524">
    <property type="term" value="F:ATP binding"/>
    <property type="evidence" value="ECO:0007669"/>
    <property type="project" value="UniProtKB-UniRule"/>
</dbReference>
<feature type="domain" description="Protein kinase" evidence="6">
    <location>
        <begin position="55"/>
        <end position="315"/>
    </location>
</feature>
<dbReference type="PROSITE" id="PS50011">
    <property type="entry name" value="PROTEIN_KINASE_DOM"/>
    <property type="match status" value="1"/>
</dbReference>
<sequence length="1018" mass="116991">MNKDKSASSSTLSELSTDEIVVVDEIDHYAEEWIPPFAFREGISLNKKQRISDYYKFEEPLGEGKFGRVFKCVEKATHLCLAAKCIKIKKDSELKQVENEISILTKMRHKCIAQIYDAYYTEKNFDKEVILIMEIVEGGELFDRVVEESYILTELAIALIIHQICEAIKYIHSHNFIHLDLKPENIMCVSQSSNQIKLIDFGLAQHYDGEQDLLFMAGTPEFAAPEVIKYEPLNFHTDMWSVGVITYILLSGQSPFLGPNIAITYNKVEKGDWSFCDEFETNKISQDAKEFISKLLIVDKEKRMLPEDCLNHLWLKNSLEKAHNLQIKKENPPNVQPINKETLKKYLKNKKFRKIVFGVLFINQVLKMITTMQLKRNKKGLLYAKNLLNAAKLLEHKEDKVESLTCTTEKTTLSTNLPKKEVNTSTKKIVKVKKLPKKVEETVTEESPIKIKIVEKNSTKANKVSIKKIKENDKIESVKKVEHSEIKEKNNSTDTTKKSSSLKENRIASKEILKIDNKKCSDDCVKLSNTTNGKQLHSVDEKSNILSLTKDCEKQKSDNNVEEVNANINSSIILENKKVKTSIKKSTKSCAIVDSSKLCNINKDNIQTTIEKRKLALKLGDSIKKENVSENENKKTQEKECKINKEILMNSTKKEEENRVDHQIHEAKSKIKNHDEMNIKEKKENKEVSNNEESIKKIKKTIKKKSIKKKLKVEEKEVSLNSSIPTVIPSATDELNTIITSAEKILNKKTYSATNSNSILKNILPNSLLHDGASLITNNYYKKNDIITNKEIINNVMDCKEKCNEKINDISKSTKIINNERLEITNSSLLQEESKNTLQKNPIKLDGDKQVSNKETNKIERKKCIIRKKNIKKDDSDIVKDLEEPNYDNMSKKNNDFNVIKYNEECHKNTLINDTKISLSNELETNANSNTTLSNSNICNDFDEEEIFNFKKLKEKLEQRLSNKKNKNCTDNNTIKKVKKKLKNPDEELFECNGLSKVDFENVKNIKNKWLKIEKETC</sequence>
<evidence type="ECO:0000313" key="8">
    <source>
        <dbReference type="WBParaSite" id="SSTP_0001228800.1"/>
    </source>
</evidence>
<dbReference type="Gene3D" id="3.30.200.20">
    <property type="entry name" value="Phosphorylase Kinase, domain 1"/>
    <property type="match status" value="1"/>
</dbReference>
<feature type="binding site" evidence="4">
    <location>
        <position position="84"/>
    </location>
    <ligand>
        <name>ATP</name>
        <dbReference type="ChEBI" id="CHEBI:30616"/>
    </ligand>
</feature>
<evidence type="ECO:0000256" key="1">
    <source>
        <dbReference type="ARBA" id="ARBA00001946"/>
    </source>
</evidence>
<evidence type="ECO:0000256" key="5">
    <source>
        <dbReference type="SAM" id="MobiDB-lite"/>
    </source>
</evidence>
<name>A0A0K0ES60_STRER</name>
<dbReference type="Pfam" id="PF00069">
    <property type="entry name" value="Pkinase"/>
    <property type="match status" value="1"/>
</dbReference>
<dbReference type="WBParaSite" id="SSTP_0001228800.1">
    <property type="protein sequence ID" value="SSTP_0001228800.1"/>
    <property type="gene ID" value="SSTP_0001228800"/>
</dbReference>
<dbReference type="FunFam" id="1.10.510.10:FF:000571">
    <property type="entry name" value="Maternal embryonic leucine zipper kinase"/>
    <property type="match status" value="1"/>
</dbReference>
<dbReference type="Proteomes" id="UP000035681">
    <property type="component" value="Unplaced"/>
</dbReference>
<keyword evidence="3 4" id="KW-0067">ATP-binding</keyword>
<dbReference type="GO" id="GO:0004672">
    <property type="term" value="F:protein kinase activity"/>
    <property type="evidence" value="ECO:0007669"/>
    <property type="project" value="InterPro"/>
</dbReference>